<dbReference type="Proteomes" id="UP000297946">
    <property type="component" value="Unassembled WGS sequence"/>
</dbReference>
<dbReference type="AlphaFoldDB" id="A0A5R2AT96"/>
<organism evidence="1 2">
    <name type="scientific">Leptospira langatensis</name>
    <dbReference type="NCBI Taxonomy" id="2484983"/>
    <lineage>
        <taxon>Bacteria</taxon>
        <taxon>Pseudomonadati</taxon>
        <taxon>Spirochaetota</taxon>
        <taxon>Spirochaetia</taxon>
        <taxon>Leptospirales</taxon>
        <taxon>Leptospiraceae</taxon>
        <taxon>Leptospira</taxon>
    </lineage>
</organism>
<dbReference type="EMBL" id="RQER01000008">
    <property type="protein sequence ID" value="TGJ99871.1"/>
    <property type="molecule type" value="Genomic_DNA"/>
</dbReference>
<dbReference type="RefSeq" id="WP_135698377.1">
    <property type="nucleotide sequence ID" value="NZ_RQER01000008.1"/>
</dbReference>
<evidence type="ECO:0000313" key="2">
    <source>
        <dbReference type="Proteomes" id="UP000297946"/>
    </source>
</evidence>
<sequence length="165" mass="19121">MNWVTISFTIALGVILAAIKHWHSTRVDEATDSLFAENLEILHRLTEKIRKKSTIELRPPADFAWENEKIREIITYGFSVNDPIQQVSAYLQLRHSDVESQTLRYTLLLSGIDEPCLFDEKFREVSFVPRDAKQLSTEILSLPRKELLSNFAVPGHSRWQMDFFG</sequence>
<gene>
    <name evidence="1" type="ORF">EHO57_14020</name>
</gene>
<accession>A0A5R2AT96</accession>
<reference evidence="1 2" key="1">
    <citation type="journal article" date="2019" name="PLoS Negl. Trop. Dis.">
        <title>Revisiting the worldwide diversity of Leptospira species in the environment.</title>
        <authorList>
            <person name="Vincent A.T."/>
            <person name="Schiettekatte O."/>
            <person name="Bourhy P."/>
            <person name="Veyrier F.J."/>
            <person name="Picardeau M."/>
        </authorList>
    </citation>
    <scope>NUCLEOTIDE SEQUENCE [LARGE SCALE GENOMIC DNA]</scope>
    <source>
        <strain evidence="1 2">SSW18</strain>
    </source>
</reference>
<comment type="caution">
    <text evidence="1">The sequence shown here is derived from an EMBL/GenBank/DDBJ whole genome shotgun (WGS) entry which is preliminary data.</text>
</comment>
<protein>
    <submittedName>
        <fullName evidence="1">Uncharacterized protein</fullName>
    </submittedName>
</protein>
<evidence type="ECO:0000313" key="1">
    <source>
        <dbReference type="EMBL" id="TGJ99871.1"/>
    </source>
</evidence>
<name>A0A5R2AT96_9LEPT</name>
<proteinExistence type="predicted"/>